<dbReference type="GO" id="GO:0015833">
    <property type="term" value="P:peptide transport"/>
    <property type="evidence" value="ECO:0007669"/>
    <property type="project" value="InterPro"/>
</dbReference>
<proteinExistence type="inferred from homology"/>
<organism evidence="6 7">
    <name type="scientific">Nonomuraea mesophila</name>
    <dbReference type="NCBI Taxonomy" id="2530382"/>
    <lineage>
        <taxon>Bacteria</taxon>
        <taxon>Bacillati</taxon>
        <taxon>Actinomycetota</taxon>
        <taxon>Actinomycetes</taxon>
        <taxon>Streptosporangiales</taxon>
        <taxon>Streptosporangiaceae</taxon>
        <taxon>Nonomuraea</taxon>
    </lineage>
</organism>
<dbReference type="FunFam" id="3.40.50.300:FF:000016">
    <property type="entry name" value="Oligopeptide ABC transporter ATP-binding component"/>
    <property type="match status" value="1"/>
</dbReference>
<dbReference type="InterPro" id="IPR017871">
    <property type="entry name" value="ABC_transporter-like_CS"/>
</dbReference>
<comment type="similarity">
    <text evidence="1">Belongs to the ABC transporter superfamily.</text>
</comment>
<dbReference type="PROSITE" id="PS00211">
    <property type="entry name" value="ABC_TRANSPORTER_1"/>
    <property type="match status" value="1"/>
</dbReference>
<dbReference type="Proteomes" id="UP000295136">
    <property type="component" value="Unassembled WGS sequence"/>
</dbReference>
<feature type="domain" description="ABC transporter" evidence="5">
    <location>
        <begin position="18"/>
        <end position="257"/>
    </location>
</feature>
<dbReference type="CDD" id="cd03257">
    <property type="entry name" value="ABC_NikE_OppD_transporters"/>
    <property type="match status" value="1"/>
</dbReference>
<evidence type="ECO:0000256" key="4">
    <source>
        <dbReference type="ARBA" id="ARBA00022840"/>
    </source>
</evidence>
<comment type="caution">
    <text evidence="6">The sequence shown here is derived from an EMBL/GenBank/DDBJ whole genome shotgun (WGS) entry which is preliminary data.</text>
</comment>
<evidence type="ECO:0000256" key="1">
    <source>
        <dbReference type="ARBA" id="ARBA00005417"/>
    </source>
</evidence>
<gene>
    <name evidence="6" type="ORF">E1295_16155</name>
</gene>
<dbReference type="AlphaFoldDB" id="A0A4R5FMB0"/>
<accession>A0A4R5FMB0</accession>
<dbReference type="InterPro" id="IPR013563">
    <property type="entry name" value="Oligopep_ABC_C"/>
</dbReference>
<name>A0A4R5FMB0_9ACTN</name>
<dbReference type="Gene3D" id="3.40.50.300">
    <property type="entry name" value="P-loop containing nucleotide triphosphate hydrolases"/>
    <property type="match status" value="1"/>
</dbReference>
<dbReference type="SMART" id="SM00382">
    <property type="entry name" value="AAA"/>
    <property type="match status" value="1"/>
</dbReference>
<dbReference type="GO" id="GO:0055085">
    <property type="term" value="P:transmembrane transport"/>
    <property type="evidence" value="ECO:0007669"/>
    <property type="project" value="UniProtKB-ARBA"/>
</dbReference>
<dbReference type="SUPFAM" id="SSF52540">
    <property type="entry name" value="P-loop containing nucleoside triphosphate hydrolases"/>
    <property type="match status" value="1"/>
</dbReference>
<dbReference type="Pfam" id="PF00005">
    <property type="entry name" value="ABC_tran"/>
    <property type="match status" value="1"/>
</dbReference>
<dbReference type="InterPro" id="IPR003439">
    <property type="entry name" value="ABC_transporter-like_ATP-bd"/>
</dbReference>
<dbReference type="InterPro" id="IPR003593">
    <property type="entry name" value="AAA+_ATPase"/>
</dbReference>
<evidence type="ECO:0000313" key="7">
    <source>
        <dbReference type="Proteomes" id="UP000295136"/>
    </source>
</evidence>
<evidence type="ECO:0000256" key="3">
    <source>
        <dbReference type="ARBA" id="ARBA00022741"/>
    </source>
</evidence>
<evidence type="ECO:0000259" key="5">
    <source>
        <dbReference type="PROSITE" id="PS50893"/>
    </source>
</evidence>
<dbReference type="InterPro" id="IPR050319">
    <property type="entry name" value="ABC_transp_ATP-bind"/>
</dbReference>
<keyword evidence="7" id="KW-1185">Reference proteome</keyword>
<dbReference type="Pfam" id="PF08352">
    <property type="entry name" value="oligo_HPY"/>
    <property type="match status" value="1"/>
</dbReference>
<keyword evidence="4 6" id="KW-0067">ATP-binding</keyword>
<evidence type="ECO:0000256" key="2">
    <source>
        <dbReference type="ARBA" id="ARBA00022448"/>
    </source>
</evidence>
<keyword evidence="3" id="KW-0547">Nucleotide-binding</keyword>
<dbReference type="GO" id="GO:0005524">
    <property type="term" value="F:ATP binding"/>
    <property type="evidence" value="ECO:0007669"/>
    <property type="project" value="UniProtKB-KW"/>
</dbReference>
<dbReference type="PANTHER" id="PTHR43776:SF7">
    <property type="entry name" value="D,D-DIPEPTIDE TRANSPORT ATP-BINDING PROTEIN DDPF-RELATED"/>
    <property type="match status" value="1"/>
</dbReference>
<dbReference type="InterPro" id="IPR027417">
    <property type="entry name" value="P-loop_NTPase"/>
</dbReference>
<dbReference type="NCBIfam" id="TIGR01727">
    <property type="entry name" value="oligo_HPY"/>
    <property type="match status" value="1"/>
</dbReference>
<dbReference type="PROSITE" id="PS50893">
    <property type="entry name" value="ABC_TRANSPORTER_2"/>
    <property type="match status" value="1"/>
</dbReference>
<keyword evidence="2" id="KW-0813">Transport</keyword>
<sequence>MSEGPLLSVRDLVKHYPVRGKGLLRRTTGDVHAVCGVSFDLRRGETLGLVGESGCGKSTTGRAVLNLQPPTSGRVLLDGQDLGAVTAAEMRRLRQRIQIVFQDPYASLDPRMTVSDAIAEPLRIHGTYRQDGPDRVRELLADVGLNPEHGNRYPHEFSGGQRQRVGIARALAMRPELLVLDEPVSALDVSIQAGVVNLLEDLQQRLGLAYLFVAHDLSVVRHIAHRVAVMYLGRVVEIGDRDELFDRPAHPYTRALISAIPVPDPRRERIRARERIVLEGDMPNPVSPPSGCRFRTRCPTFAQLTTEERRACVEQAPELADRGHGHPAACHYPQAAG</sequence>
<reference evidence="6 7" key="1">
    <citation type="submission" date="2019-03" db="EMBL/GenBank/DDBJ databases">
        <title>Draft genome sequences of novel Actinobacteria.</title>
        <authorList>
            <person name="Sahin N."/>
            <person name="Ay H."/>
            <person name="Saygin H."/>
        </authorList>
    </citation>
    <scope>NUCLEOTIDE SEQUENCE [LARGE SCALE GENOMIC DNA]</scope>
    <source>
        <strain evidence="6 7">6K102</strain>
    </source>
</reference>
<evidence type="ECO:0000313" key="6">
    <source>
        <dbReference type="EMBL" id="TDE54026.1"/>
    </source>
</evidence>
<dbReference type="PANTHER" id="PTHR43776">
    <property type="entry name" value="TRANSPORT ATP-BINDING PROTEIN"/>
    <property type="match status" value="1"/>
</dbReference>
<dbReference type="EMBL" id="SMLD01000035">
    <property type="protein sequence ID" value="TDE54026.1"/>
    <property type="molecule type" value="Genomic_DNA"/>
</dbReference>
<dbReference type="GO" id="GO:0016887">
    <property type="term" value="F:ATP hydrolysis activity"/>
    <property type="evidence" value="ECO:0007669"/>
    <property type="project" value="InterPro"/>
</dbReference>
<protein>
    <submittedName>
        <fullName evidence="6">ATP-binding cassette domain-containing protein</fullName>
    </submittedName>
</protein>